<accession>A0A011PJX8</accession>
<sequence length="123" mass="13357">MQRTHIVPSTGPDAKLTTDELVALFKAKSQTPRASLCRHGHWMGMVPVKLPNRTLLWDRAEADRLLAGETVQTPDDAQIAAHIARKTANPAKLPSHILRKAAAKAKRMATAKVEPQPIGEVAA</sequence>
<proteinExistence type="predicted"/>
<protein>
    <submittedName>
        <fullName evidence="1">Uncharacterized protein</fullName>
    </submittedName>
</protein>
<dbReference type="STRING" id="1454003.AW10_03991"/>
<name>A0A011PJX8_9PROT</name>
<gene>
    <name evidence="1" type="ORF">AW10_03991</name>
</gene>
<evidence type="ECO:0000313" key="2">
    <source>
        <dbReference type="Proteomes" id="UP000021816"/>
    </source>
</evidence>
<dbReference type="Proteomes" id="UP000021816">
    <property type="component" value="Unassembled WGS sequence"/>
</dbReference>
<dbReference type="AlphaFoldDB" id="A0A011PJX8"/>
<evidence type="ECO:0000313" key="1">
    <source>
        <dbReference type="EMBL" id="EXI77150.1"/>
    </source>
</evidence>
<dbReference type="PATRIC" id="fig|1454003.3.peg.4051"/>
<organism evidence="1 2">
    <name type="scientific">Candidatus Accumulibacter appositus</name>
    <dbReference type="NCBI Taxonomy" id="1454003"/>
    <lineage>
        <taxon>Bacteria</taxon>
        <taxon>Pseudomonadati</taxon>
        <taxon>Pseudomonadota</taxon>
        <taxon>Betaproteobacteria</taxon>
        <taxon>Candidatus Accumulibacter</taxon>
    </lineage>
</organism>
<dbReference type="EMBL" id="JEMX01000114">
    <property type="protein sequence ID" value="EXI77150.1"/>
    <property type="molecule type" value="Genomic_DNA"/>
</dbReference>
<reference evidence="1 2" key="1">
    <citation type="submission" date="2014-02" db="EMBL/GenBank/DDBJ databases">
        <title>Expanding our view of genomic diversity in Candidatus Accumulibacter clades.</title>
        <authorList>
            <person name="Skennerton C.T."/>
            <person name="Barr J.J."/>
            <person name="Slater F.R."/>
            <person name="Bond P.L."/>
            <person name="Tyson G.W."/>
        </authorList>
    </citation>
    <scope>NUCLEOTIDE SEQUENCE [LARGE SCALE GENOMIC DNA]</scope>
    <source>
        <strain evidence="2">BA-92</strain>
    </source>
</reference>
<comment type="caution">
    <text evidence="1">The sequence shown here is derived from an EMBL/GenBank/DDBJ whole genome shotgun (WGS) entry which is preliminary data.</text>
</comment>